<reference evidence="1 2" key="1">
    <citation type="submission" date="2017-08" db="EMBL/GenBank/DDBJ databases">
        <title>The Vibrio qinghaiensis sp.-Q67 is a luminous bacteria isolated firstly from Qinghai lake, Qinghai province, China, which has been proved to be very sensitive to detect environmental and food pollutants. Therefore, complete genome analysis of V. qinghaiensis sp.-Q67 highlights the potential application of this strain on detection of hazards in the contaminated environments.</title>
        <authorList>
            <person name="Gong L."/>
        </authorList>
    </citation>
    <scope>NUCLEOTIDE SEQUENCE [LARGE SCALE GENOMIC DNA]</scope>
    <source>
        <strain evidence="1 2">Q67</strain>
    </source>
</reference>
<dbReference type="EMBL" id="CP022742">
    <property type="protein sequence ID" value="ASU24065.1"/>
    <property type="molecule type" value="Genomic_DNA"/>
</dbReference>
<keyword evidence="2" id="KW-1185">Reference proteome</keyword>
<evidence type="ECO:0000313" key="2">
    <source>
        <dbReference type="Proteomes" id="UP000215148"/>
    </source>
</evidence>
<evidence type="ECO:0000313" key="1">
    <source>
        <dbReference type="EMBL" id="ASU24065.1"/>
    </source>
</evidence>
<protein>
    <submittedName>
        <fullName evidence="1">Uncharacterized protein</fullName>
    </submittedName>
</protein>
<name>A0A223N2M0_9VIBR</name>
<dbReference type="Proteomes" id="UP000215148">
    <property type="component" value="Chromosome 2"/>
</dbReference>
<dbReference type="AlphaFoldDB" id="A0A223N2M0"/>
<gene>
    <name evidence="1" type="ORF">CCZ37_16075</name>
</gene>
<proteinExistence type="predicted"/>
<organism evidence="1 2">
    <name type="scientific">Vibrio qinghaiensis</name>
    <dbReference type="NCBI Taxonomy" id="2025808"/>
    <lineage>
        <taxon>Bacteria</taxon>
        <taxon>Pseudomonadati</taxon>
        <taxon>Pseudomonadota</taxon>
        <taxon>Gammaproteobacteria</taxon>
        <taxon>Vibrionales</taxon>
        <taxon>Vibrionaceae</taxon>
        <taxon>Vibrio</taxon>
    </lineage>
</organism>
<accession>A0A223N2M0</accession>
<sequence>MFGMAIVKFGDYMKWMLCVFSTVIISGCAKEPSDELVRNNQCYEQMVSNRLAKINGLITSEDEIDIRIAEDHLRKNIQDWMLKYQQANDITDPVGGLSSAFYGMELARDATKASWKDLYVILSRPTVDTRVSEYVSNTLLSSFKTCYGTIENQ</sequence>
<dbReference type="KEGG" id="vqi:CCZ37_16075"/>